<dbReference type="InterPro" id="IPR036881">
    <property type="entry name" value="Glyco_hydro_3_C_sf"/>
</dbReference>
<evidence type="ECO:0000259" key="5">
    <source>
        <dbReference type="PROSITE" id="PS51272"/>
    </source>
</evidence>
<evidence type="ECO:0000256" key="4">
    <source>
        <dbReference type="SAM" id="MobiDB-lite"/>
    </source>
</evidence>
<dbReference type="EMBL" id="QJSW01000018">
    <property type="protein sequence ID" value="PYE45627.1"/>
    <property type="molecule type" value="Genomic_DNA"/>
</dbReference>
<dbReference type="InterPro" id="IPR006584">
    <property type="entry name" value="Cellulose-bd_IV"/>
</dbReference>
<dbReference type="InterPro" id="IPR013783">
    <property type="entry name" value="Ig-like_fold"/>
</dbReference>
<keyword evidence="3 6" id="KW-0378">Hydrolase</keyword>
<dbReference type="InterPro" id="IPR005084">
    <property type="entry name" value="CBM6"/>
</dbReference>
<dbReference type="InterPro" id="IPR002772">
    <property type="entry name" value="Glyco_hydro_3_C"/>
</dbReference>
<dbReference type="Gene3D" id="3.40.50.1700">
    <property type="entry name" value="Glycoside hydrolase family 3 C-terminal domain"/>
    <property type="match status" value="2"/>
</dbReference>
<dbReference type="Gene3D" id="2.60.120.260">
    <property type="entry name" value="Galactose-binding domain-like"/>
    <property type="match status" value="1"/>
</dbReference>
<evidence type="ECO:0000313" key="7">
    <source>
        <dbReference type="Proteomes" id="UP000247790"/>
    </source>
</evidence>
<protein>
    <submittedName>
        <fullName evidence="6">Beta-glucosidase-like glycosyl hydrolase</fullName>
    </submittedName>
</protein>
<feature type="domain" description="SLH" evidence="5">
    <location>
        <begin position="1436"/>
        <end position="1499"/>
    </location>
</feature>
<evidence type="ECO:0000313" key="6">
    <source>
        <dbReference type="EMBL" id="PYE45627.1"/>
    </source>
</evidence>
<dbReference type="InterPro" id="IPR017853">
    <property type="entry name" value="GH"/>
</dbReference>
<dbReference type="InterPro" id="IPR026891">
    <property type="entry name" value="Fn3-like"/>
</dbReference>
<accession>A0A2V4UZK8</accession>
<feature type="domain" description="SLH" evidence="5">
    <location>
        <begin position="1314"/>
        <end position="1428"/>
    </location>
</feature>
<organism evidence="6 7">
    <name type="scientific">Paenibacillus barcinonensis</name>
    <dbReference type="NCBI Taxonomy" id="198119"/>
    <lineage>
        <taxon>Bacteria</taxon>
        <taxon>Bacillati</taxon>
        <taxon>Bacillota</taxon>
        <taxon>Bacilli</taxon>
        <taxon>Bacillales</taxon>
        <taxon>Paenibacillaceae</taxon>
        <taxon>Paenibacillus</taxon>
    </lineage>
</organism>
<dbReference type="InterPro" id="IPR008979">
    <property type="entry name" value="Galactose-bd-like_sf"/>
</dbReference>
<proteinExistence type="inferred from homology"/>
<dbReference type="SUPFAM" id="SSF49785">
    <property type="entry name" value="Galactose-binding domain-like"/>
    <property type="match status" value="1"/>
</dbReference>
<dbReference type="SUPFAM" id="SSF52279">
    <property type="entry name" value="Beta-D-glucan exohydrolase, C-terminal domain"/>
    <property type="match status" value="1"/>
</dbReference>
<dbReference type="SUPFAM" id="SSF51445">
    <property type="entry name" value="(Trans)glycosidases"/>
    <property type="match status" value="1"/>
</dbReference>
<dbReference type="InterPro" id="IPR036962">
    <property type="entry name" value="Glyco_hydro_3_N_sf"/>
</dbReference>
<dbReference type="GO" id="GO:0030246">
    <property type="term" value="F:carbohydrate binding"/>
    <property type="evidence" value="ECO:0007669"/>
    <property type="project" value="InterPro"/>
</dbReference>
<dbReference type="Pfam" id="PF01915">
    <property type="entry name" value="Glyco_hydro_3_C"/>
    <property type="match status" value="1"/>
</dbReference>
<feature type="compositionally biased region" description="Low complexity" evidence="4">
    <location>
        <begin position="1172"/>
        <end position="1197"/>
    </location>
</feature>
<name>A0A2V4UZK8_PAEBA</name>
<sequence length="1502" mass="161420">MYHTFPYNNFCKRLHFIGGISVGAWFKGKFRNKAITIITVISLTGWVWGEVPYSASAEEATNFHTQQGGVFDGMPLFDGVPEHLDAFVDAYFDYTGLEGPAVYVTGSRNHYTLTKGVNAGKIIPGALSAADNVQGVSTDFPALIGMGQSWNKELLSDIGNVMGKEKISKLKVKQGQSNIHGGSDPSLSVAFSVVSDMRINPLSGRFDEGFSEDPNMAGVLIDKMASGLSGIDEPDTADGFWMRAAVGTKHYSVYNAQWFRQTASNSAGARALFEYQTQAALPGFKSGSLAGTMTSFGRTNGIPNILSPLQLLANLDAKYGVYSSPDFNGDAIVSNANQMGNGYDDRYAVDRTHATVLMALAKANAGRPSGTTPADVTDLVTLVEQGEYGITKEDLIEAARPHVNQLVRLGIFNETDDQGIPKDYPFANSAKDVRTTAPDDYNQASHQEVALRAAQESIVLLKNNQVLPLKKGNQAAVSGMYADARFKTTYSVGTTPVLENAGESPLLSIIKLNGGDNVNYTSGAEVIELSSKSNQQRVTADVNAANADTAGAQLITTAEAQADEGSNASLFEVYDWGQSGESLKSLYNERWVTSPATNGAVVGNTDATSLNLTKNDWSLPEMIGNTSAIPPTLRMESNEDGSVSIVANGYRTGFSGDFTNWYYANGRLIEVDQENKLITAAAPLGNKEKPRNRTDAAKFEKRIVRKAGEEAAKRAMVDDYAIVFVGAVPRHSAGEGNDRSSLDMGEADYTLVERVSAAFAAEGKPTVVVVKSSFPVSMERIQDNPNISAIVYQPYGGQYDSYALAQVLYGDYAPSGRLTSTWYANMDALPAINSYVVPEGNASNLDMIDPRFTVDMTNADPIEARLTYMYTDAKVTYPFGYGLSYSNFTYKALNMPSTISGDEPFVASVEVTNTGDVATSEVVQIYARNNHSAYGAYVPKTKLAAFEKIYVEPGQTKKVQLQVNPRSLALWDVNRNDWIVEQGNYEFRMGSSAAQEDVKISGMVNIEGQSAALLSLVKPVNVYDHAFASNKVVYHEVSKKRTAQQLKAESIVGGYYAVRSKQAGSWVALSRANLTGVQKVKASVASNVRGGTISLHADSPDSKALAEWNVPITEPVTYTMSNANVTVKELGYVDVEADVSTMISGVHDLYLVFHEPDLRIDTVSFKIKEPGPDAGSPGSSSGTNSGSPSAAGSGQNGTTVGSSGITTEPGSTSNMVKVQKADEVDQLKTSKIGTLGVQVLGSPWNVIVQDQRGGHVIAELPVNDGVSGSATTIVHVSDTGKLTSVPSVLTYDANGARVWKVLIYEEGTYVAIQSARSYVDVGSSAWYAADIAKASSLLLLNGVSDRHMQPEGTTTTAQTLMAALNVLGIDAGAASINEKWFDPVLRAVVEHGLMEKGQYLPNAPMSREDMAAVLVQAMKLTRLDAEMSQSEVDSWLSGFKDRDQLKAENRTAMAFAVRLGIFQGTPDQQLAPQSSLTRAQLATVLVRVHKRIVESLLVDQAK</sequence>
<dbReference type="Proteomes" id="UP000247790">
    <property type="component" value="Unassembled WGS sequence"/>
</dbReference>
<evidence type="ECO:0000256" key="3">
    <source>
        <dbReference type="ARBA" id="ARBA00022801"/>
    </source>
</evidence>
<dbReference type="InterPro" id="IPR050288">
    <property type="entry name" value="Cellulose_deg_GH3"/>
</dbReference>
<dbReference type="PROSITE" id="PS51272">
    <property type="entry name" value="SLH"/>
    <property type="match status" value="2"/>
</dbReference>
<dbReference type="SMART" id="SM01217">
    <property type="entry name" value="Fn3_like"/>
    <property type="match status" value="1"/>
</dbReference>
<reference evidence="6 7" key="1">
    <citation type="submission" date="2018-06" db="EMBL/GenBank/DDBJ databases">
        <title>Genomic Encyclopedia of Type Strains, Phase III (KMG-III): the genomes of soil and plant-associated and newly described type strains.</title>
        <authorList>
            <person name="Whitman W."/>
        </authorList>
    </citation>
    <scope>NUCLEOTIDE SEQUENCE [LARGE SCALE GENOMIC DNA]</scope>
    <source>
        <strain evidence="6 7">CECT 7022</strain>
    </source>
</reference>
<dbReference type="OrthoDB" id="9805821at2"/>
<dbReference type="Pfam" id="PF14310">
    <property type="entry name" value="Fn3-like"/>
    <property type="match status" value="1"/>
</dbReference>
<evidence type="ECO:0000256" key="1">
    <source>
        <dbReference type="ARBA" id="ARBA00005336"/>
    </source>
</evidence>
<feature type="compositionally biased region" description="Polar residues" evidence="4">
    <location>
        <begin position="1198"/>
        <end position="1215"/>
    </location>
</feature>
<gene>
    <name evidence="6" type="ORF">DFQ00_11859</name>
</gene>
<dbReference type="InterPro" id="IPR001119">
    <property type="entry name" value="SLH_dom"/>
</dbReference>
<dbReference type="CDD" id="cd04084">
    <property type="entry name" value="CBM6_xylanase-like"/>
    <property type="match status" value="1"/>
</dbReference>
<dbReference type="GO" id="GO:0005975">
    <property type="term" value="P:carbohydrate metabolic process"/>
    <property type="evidence" value="ECO:0007669"/>
    <property type="project" value="InterPro"/>
</dbReference>
<dbReference type="Gene3D" id="2.60.40.10">
    <property type="entry name" value="Immunoglobulins"/>
    <property type="match status" value="1"/>
</dbReference>
<feature type="region of interest" description="Disordered" evidence="4">
    <location>
        <begin position="1168"/>
        <end position="1215"/>
    </location>
</feature>
<dbReference type="Gene3D" id="3.20.20.300">
    <property type="entry name" value="Glycoside hydrolase, family 3, N-terminal domain"/>
    <property type="match status" value="1"/>
</dbReference>
<keyword evidence="2" id="KW-0732">Signal</keyword>
<dbReference type="PANTHER" id="PTHR42715:SF10">
    <property type="entry name" value="BETA-GLUCOSIDASE"/>
    <property type="match status" value="1"/>
</dbReference>
<dbReference type="Pfam" id="PF03422">
    <property type="entry name" value="CBM_6"/>
    <property type="match status" value="1"/>
</dbReference>
<comment type="similarity">
    <text evidence="1">Belongs to the glycosyl hydrolase 3 family.</text>
</comment>
<dbReference type="SMART" id="SM00606">
    <property type="entry name" value="CBD_IV"/>
    <property type="match status" value="1"/>
</dbReference>
<evidence type="ECO:0000256" key="2">
    <source>
        <dbReference type="ARBA" id="ARBA00022729"/>
    </source>
</evidence>
<dbReference type="PANTHER" id="PTHR42715">
    <property type="entry name" value="BETA-GLUCOSIDASE"/>
    <property type="match status" value="1"/>
</dbReference>
<dbReference type="GO" id="GO:0004553">
    <property type="term" value="F:hydrolase activity, hydrolyzing O-glycosyl compounds"/>
    <property type="evidence" value="ECO:0007669"/>
    <property type="project" value="InterPro"/>
</dbReference>
<comment type="caution">
    <text evidence="6">The sequence shown here is derived from an EMBL/GenBank/DDBJ whole genome shotgun (WGS) entry which is preliminary data.</text>
</comment>
<dbReference type="Pfam" id="PF00395">
    <property type="entry name" value="SLH"/>
    <property type="match status" value="2"/>
</dbReference>